<dbReference type="OMA" id="DIIRWIT"/>
<comment type="similarity">
    <text evidence="1">Belongs to the short-chain dehydrogenases/reductases (SDR) family.</text>
</comment>
<dbReference type="SUPFAM" id="SSF51735">
    <property type="entry name" value="NAD(P)-binding Rossmann-fold domains"/>
    <property type="match status" value="1"/>
</dbReference>
<dbReference type="InterPro" id="IPR036291">
    <property type="entry name" value="NAD(P)-bd_dom_sf"/>
</dbReference>
<dbReference type="PANTHER" id="PTHR24322">
    <property type="entry name" value="PKSB"/>
    <property type="match status" value="1"/>
</dbReference>
<name>A0A7I4Z3L0_HAECO</name>
<dbReference type="AlphaFoldDB" id="A0A7I4Z3L0"/>
<evidence type="ECO:0000256" key="2">
    <source>
        <dbReference type="ARBA" id="ARBA00023002"/>
    </source>
</evidence>
<protein>
    <submittedName>
        <fullName evidence="4">Hydroxysteroid 17-beta dehydrogenase 11</fullName>
    </submittedName>
</protein>
<dbReference type="InterPro" id="IPR002347">
    <property type="entry name" value="SDR_fam"/>
</dbReference>
<sequence>MYNQWSFKILSTIGILIHLLLIDIPKDIIRWITLKQKNVDKQLIVITGGASGLGRCMAKIFSLEKRARTVILDVNLGEAEETVASIVGEGGQAYAYYCDISNDKEVQEIAKQVALTHGKVDIVVCNAAVLTFALFKDLTVDEIRQSLDVNVLGTINTIRAFIGPMEERNSGHIVAVSSIAGFSGETFGLAYCPTKFAVRGVMECLQMELRDRGREGVICSTLCPYFSRTPMVLRVGLRPKCTWFPFMSVESCSRRMVDAILKEKCISFMPNYVSLVAMMKGVDLAFLLVGGPVDLRQATCPIRWCAPAIEFVVLA</sequence>
<dbReference type="WBParaSite" id="HCON_00181460-00001">
    <property type="protein sequence ID" value="HCON_00181460-00001"/>
    <property type="gene ID" value="HCON_00181460"/>
</dbReference>
<dbReference type="Gene3D" id="3.40.50.720">
    <property type="entry name" value="NAD(P)-binding Rossmann-like Domain"/>
    <property type="match status" value="1"/>
</dbReference>
<accession>A0A7I4Z3L0</accession>
<dbReference type="PANTHER" id="PTHR24322:SF736">
    <property type="entry name" value="RETINOL DEHYDROGENASE 10"/>
    <property type="match status" value="1"/>
</dbReference>
<dbReference type="GO" id="GO:0016616">
    <property type="term" value="F:oxidoreductase activity, acting on the CH-OH group of donors, NAD or NADP as acceptor"/>
    <property type="evidence" value="ECO:0007669"/>
    <property type="project" value="TreeGrafter"/>
</dbReference>
<keyword evidence="2" id="KW-0560">Oxidoreductase</keyword>
<dbReference type="Proteomes" id="UP000025227">
    <property type="component" value="Unplaced"/>
</dbReference>
<reference evidence="4" key="1">
    <citation type="submission" date="2020-12" db="UniProtKB">
        <authorList>
            <consortium name="WormBaseParasite"/>
        </authorList>
    </citation>
    <scope>IDENTIFICATION</scope>
    <source>
        <strain evidence="4">MHco3</strain>
    </source>
</reference>
<dbReference type="GO" id="GO:0005811">
    <property type="term" value="C:lipid droplet"/>
    <property type="evidence" value="ECO:0007669"/>
    <property type="project" value="TreeGrafter"/>
</dbReference>
<dbReference type="PRINTS" id="PR00081">
    <property type="entry name" value="GDHRDH"/>
</dbReference>
<dbReference type="OrthoDB" id="10253736at2759"/>
<keyword evidence="3" id="KW-1185">Reference proteome</keyword>
<evidence type="ECO:0000313" key="3">
    <source>
        <dbReference type="Proteomes" id="UP000025227"/>
    </source>
</evidence>
<organism evidence="3 4">
    <name type="scientific">Haemonchus contortus</name>
    <name type="common">Barber pole worm</name>
    <dbReference type="NCBI Taxonomy" id="6289"/>
    <lineage>
        <taxon>Eukaryota</taxon>
        <taxon>Metazoa</taxon>
        <taxon>Ecdysozoa</taxon>
        <taxon>Nematoda</taxon>
        <taxon>Chromadorea</taxon>
        <taxon>Rhabditida</taxon>
        <taxon>Rhabditina</taxon>
        <taxon>Rhabditomorpha</taxon>
        <taxon>Strongyloidea</taxon>
        <taxon>Trichostrongylidae</taxon>
        <taxon>Haemonchus</taxon>
    </lineage>
</organism>
<dbReference type="Pfam" id="PF00106">
    <property type="entry name" value="adh_short"/>
    <property type="match status" value="1"/>
</dbReference>
<evidence type="ECO:0000256" key="1">
    <source>
        <dbReference type="ARBA" id="ARBA00006484"/>
    </source>
</evidence>
<evidence type="ECO:0000313" key="4">
    <source>
        <dbReference type="WBParaSite" id="HCON_00181460-00001"/>
    </source>
</evidence>
<proteinExistence type="inferred from homology"/>